<reference evidence="2 3" key="1">
    <citation type="submission" date="2016-10" db="EMBL/GenBank/DDBJ databases">
        <authorList>
            <person name="Cai Z."/>
        </authorList>
    </citation>
    <scope>NUCLEOTIDE SEQUENCE [LARGE SCALE GENOMIC DNA]</scope>
</reference>
<sequence length="421" mass="40576">MGKALSVLLLVACLCIGTVQSRSLNQLGAAAAQPAAAALPAPAAAALPAPAAATAAAEPAAAGPVAAAAALPAAAAAAPAKPANSWVQRDGYVPLPKVMEEPAAAPAPASTALPPANNFGAFTAEPAPADPTGTNVFADPKYAPAAVRAAYEAQNPTPEANLPSAGGVAAPAPAGFMPGGMTPPGAQAGGSSSVFDGPAGGMGGGMGGAPGAAGGAGDGVFASNGAAWGNRYVPSVGNAIGSSDILVKMGIDAPEQQAATSGDLLRASFANATQTPIDRIYVYQTRTVNSAAGQPSTELTLLFKNPSDVDRARQQNVLLSTDVMRGFIANAAQRTGLKIQQGSIRVSPAVNDGDAMTANGAGPMMPGQLPGLMPGMSPGFGANPGAPAAAEGPAAPKNGAAAAAAQLALPLLAALAALVAL</sequence>
<dbReference type="Proteomes" id="UP000256970">
    <property type="component" value="Unassembled WGS sequence"/>
</dbReference>
<evidence type="ECO:0000256" key="1">
    <source>
        <dbReference type="SAM" id="SignalP"/>
    </source>
</evidence>
<feature type="chain" id="PRO_5016814305" evidence="1">
    <location>
        <begin position="22"/>
        <end position="421"/>
    </location>
</feature>
<dbReference type="EMBL" id="FNXT01001270">
    <property type="protein sequence ID" value="SZX76951.1"/>
    <property type="molecule type" value="Genomic_DNA"/>
</dbReference>
<accession>A0A383WHQ3</accession>
<gene>
    <name evidence="2" type="ORF">BQ4739_LOCUS17313</name>
</gene>
<protein>
    <submittedName>
        <fullName evidence="2">Uncharacterized protein</fullName>
    </submittedName>
</protein>
<organism evidence="2 3">
    <name type="scientific">Tetradesmus obliquus</name>
    <name type="common">Green alga</name>
    <name type="synonym">Acutodesmus obliquus</name>
    <dbReference type="NCBI Taxonomy" id="3088"/>
    <lineage>
        <taxon>Eukaryota</taxon>
        <taxon>Viridiplantae</taxon>
        <taxon>Chlorophyta</taxon>
        <taxon>core chlorophytes</taxon>
        <taxon>Chlorophyceae</taxon>
        <taxon>CS clade</taxon>
        <taxon>Sphaeropleales</taxon>
        <taxon>Scenedesmaceae</taxon>
        <taxon>Tetradesmus</taxon>
    </lineage>
</organism>
<evidence type="ECO:0000313" key="3">
    <source>
        <dbReference type="Proteomes" id="UP000256970"/>
    </source>
</evidence>
<evidence type="ECO:0000313" key="2">
    <source>
        <dbReference type="EMBL" id="SZX76951.1"/>
    </source>
</evidence>
<dbReference type="AlphaFoldDB" id="A0A383WHQ3"/>
<name>A0A383WHQ3_TETOB</name>
<keyword evidence="3" id="KW-1185">Reference proteome</keyword>
<proteinExistence type="predicted"/>
<keyword evidence="1" id="KW-0732">Signal</keyword>
<feature type="signal peptide" evidence="1">
    <location>
        <begin position="1"/>
        <end position="21"/>
    </location>
</feature>